<dbReference type="PROSITE" id="PS51257">
    <property type="entry name" value="PROKAR_LIPOPROTEIN"/>
    <property type="match status" value="1"/>
</dbReference>
<feature type="domain" description="Cadherin" evidence="12">
    <location>
        <begin position="668"/>
        <end position="778"/>
    </location>
</feature>
<dbReference type="FunFam" id="2.60.40.60:FF:000033">
    <property type="entry name" value="FAT atypical cadherin 1"/>
    <property type="match status" value="1"/>
</dbReference>
<evidence type="ECO:0000256" key="9">
    <source>
        <dbReference type="SAM" id="MobiDB-lite"/>
    </source>
</evidence>
<reference evidence="13 14" key="1">
    <citation type="journal article" date="2023" name="BMC Biol.">
        <title>The compact genome of the sponge Oopsacas minuta (Hexactinellida) is lacking key metazoan core genes.</title>
        <authorList>
            <person name="Santini S."/>
            <person name="Schenkelaars Q."/>
            <person name="Jourda C."/>
            <person name="Duchesne M."/>
            <person name="Belahbib H."/>
            <person name="Rocher C."/>
            <person name="Selva M."/>
            <person name="Riesgo A."/>
            <person name="Vervoort M."/>
            <person name="Leys S.P."/>
            <person name="Kodjabachian L."/>
            <person name="Le Bivic A."/>
            <person name="Borchiellini C."/>
            <person name="Claverie J.M."/>
            <person name="Renard E."/>
        </authorList>
    </citation>
    <scope>NUCLEOTIDE SEQUENCE [LARGE SCALE GENOMIC DNA]</scope>
    <source>
        <strain evidence="13">SPO-2</strain>
    </source>
</reference>
<dbReference type="GO" id="GO:0005509">
    <property type="term" value="F:calcium ion binding"/>
    <property type="evidence" value="ECO:0007669"/>
    <property type="project" value="UniProtKB-UniRule"/>
</dbReference>
<feature type="domain" description="Cadherin" evidence="12">
    <location>
        <begin position="250"/>
        <end position="348"/>
    </location>
</feature>
<dbReference type="FunFam" id="2.60.40.60:FF:000020">
    <property type="entry name" value="Dachsous cadherin-related 1b"/>
    <property type="match status" value="1"/>
</dbReference>
<dbReference type="PROSITE" id="PS50268">
    <property type="entry name" value="CADHERIN_2"/>
    <property type="match status" value="7"/>
</dbReference>
<keyword evidence="3 11" id="KW-0732">Signal</keyword>
<keyword evidence="4" id="KW-0677">Repeat</keyword>
<name>A0AAV7K0I2_9METZ</name>
<evidence type="ECO:0000256" key="10">
    <source>
        <dbReference type="SAM" id="Phobius"/>
    </source>
</evidence>
<dbReference type="EMBL" id="JAKMXF010000221">
    <property type="protein sequence ID" value="KAI6654707.1"/>
    <property type="molecule type" value="Genomic_DNA"/>
</dbReference>
<dbReference type="InterPro" id="IPR020894">
    <property type="entry name" value="Cadherin_CS"/>
</dbReference>
<evidence type="ECO:0000256" key="7">
    <source>
        <dbReference type="ARBA" id="ARBA00023136"/>
    </source>
</evidence>
<feature type="signal peptide" evidence="11">
    <location>
        <begin position="1"/>
        <end position="26"/>
    </location>
</feature>
<dbReference type="GO" id="GO:0007156">
    <property type="term" value="P:homophilic cell adhesion via plasma membrane adhesion molecules"/>
    <property type="evidence" value="ECO:0007669"/>
    <property type="project" value="InterPro"/>
</dbReference>
<keyword evidence="5 8" id="KW-0106">Calcium</keyword>
<dbReference type="InterPro" id="IPR015919">
    <property type="entry name" value="Cadherin-like_sf"/>
</dbReference>
<proteinExistence type="predicted"/>
<protein>
    <submittedName>
        <fullName evidence="13">Protocadherin Fat 4</fullName>
    </submittedName>
</protein>
<dbReference type="GO" id="GO:0005886">
    <property type="term" value="C:plasma membrane"/>
    <property type="evidence" value="ECO:0007669"/>
    <property type="project" value="UniProtKB-SubCell"/>
</dbReference>
<evidence type="ECO:0000256" key="2">
    <source>
        <dbReference type="ARBA" id="ARBA00022692"/>
    </source>
</evidence>
<evidence type="ECO:0000256" key="5">
    <source>
        <dbReference type="ARBA" id="ARBA00022837"/>
    </source>
</evidence>
<feature type="domain" description="Cadherin" evidence="12">
    <location>
        <begin position="30"/>
        <end position="132"/>
    </location>
</feature>
<evidence type="ECO:0000256" key="6">
    <source>
        <dbReference type="ARBA" id="ARBA00022989"/>
    </source>
</evidence>
<dbReference type="PANTHER" id="PTHR24026">
    <property type="entry name" value="FAT ATYPICAL CADHERIN-RELATED"/>
    <property type="match status" value="1"/>
</dbReference>
<sequence length="1065" mass="117138">MIPERIIFLSLSLFLLLSCLSTYCNCSIFPNSQIVSTVCECAEINELVEAIDVANTNNEAISLSRNCDEYFTISSIIAGNLIRVRVKYADTLDYENQKNFDCTVSAIGSDGSESYAQLDIFISDCNDNPPVLSSSILSATVSETSTVGEPVFTVEATDEDSGTNGALSFFIQDISGKFEINEITGVITLASSVDFETQSNYDLIVTVTDNGDPLSLNCPSSPLSTDDTISILVSDSPDTPPIFTDNCCQFSVEECAPIDTSIGTFMAYDGDTGVGDDIEFSFLSSNPSCFSLATNGLLTVSTENCIDRESSVTYTLSILATEVNQPKHNIRADFDIEIIDCNDVVPQMVSLPNNFSVNEGLIADSTLFSIQTFDGDQVNTDNSRTFVTILPEGNIDGIFAINEHSTALISTQLLDRETHPDGFQLTLVASDYGNPVLTSSQSILISLNDINDNPPTFSLTTYSETVTENLPPNECVLQLIATDDDIGINAEFSFNIISGNDAMYFSLDHVTGDIMTTDTMIDRETYTNVDLVVSVIDSGANPLQTTASVSILISDENDNIPIFSHLFYEYSVEEEQNPSDISLEVIATDLDDEHTGNGIVSYSIISGNDEVFYLDNNIIKTTVKFDREITDSYQLVIQASDNGTLALSSTASVSIIIADTNDNFPIFTRNKYIVGFSENSEFETKIIQFVVTDEDIPPHNLIRFELTRLIQAFDFSYQTGILVTDQLFRGRAGEHFEFTITAYDNNKEEVFNSVSQPVTVIVIKDSQRLIALLDSPIEEVSSMETRVREVLEDITHGYVNIEEFLPATTDNQVDSSQTRVVFHVIDLDTEWIADPEDVLKGADERFDNAIRLYDTFSVVSISPYPETVSSPYILPALISTVSVLALFLCLTCCCCCLLCIYIKYFKKHARKKFERDLDDAGNLLTQQHAKSFSSLSAVGTSGLFAQSNAAVMDNPLWVHPYDNMGSLYSTESTLYETKELIIDLFAEDLDDYSLYSAPSKVNVSLLQGQFDMPSSDSASTVETDDMDYLPNSESDVSNFDFPSTSSSQKMALDVISEDSDVISII</sequence>
<comment type="subcellular location">
    <subcellularLocation>
        <location evidence="1">Membrane</location>
        <topology evidence="1">Single-pass membrane protein</topology>
    </subcellularLocation>
</comment>
<feature type="domain" description="Cadherin" evidence="12">
    <location>
        <begin position="564"/>
        <end position="667"/>
    </location>
</feature>
<comment type="caution">
    <text evidence="13">The sequence shown here is derived from an EMBL/GenBank/DDBJ whole genome shotgun (WGS) entry which is preliminary data.</text>
</comment>
<evidence type="ECO:0000313" key="13">
    <source>
        <dbReference type="EMBL" id="KAI6654707.1"/>
    </source>
</evidence>
<feature type="compositionally biased region" description="Polar residues" evidence="9">
    <location>
        <begin position="1012"/>
        <end position="1021"/>
    </location>
</feature>
<feature type="domain" description="Cadherin" evidence="12">
    <location>
        <begin position="458"/>
        <end position="563"/>
    </location>
</feature>
<evidence type="ECO:0000259" key="12">
    <source>
        <dbReference type="PROSITE" id="PS50268"/>
    </source>
</evidence>
<accession>A0AAV7K0I2</accession>
<feature type="region of interest" description="Disordered" evidence="9">
    <location>
        <begin position="1012"/>
        <end position="1045"/>
    </location>
</feature>
<dbReference type="PROSITE" id="PS00232">
    <property type="entry name" value="CADHERIN_1"/>
    <property type="match status" value="3"/>
</dbReference>
<feature type="compositionally biased region" description="Polar residues" evidence="9">
    <location>
        <begin position="1031"/>
        <end position="1045"/>
    </location>
</feature>
<dbReference type="AlphaFoldDB" id="A0AAV7K0I2"/>
<dbReference type="Pfam" id="PF00028">
    <property type="entry name" value="Cadherin"/>
    <property type="match status" value="5"/>
</dbReference>
<gene>
    <name evidence="13" type="ORF">LOD99_2586</name>
</gene>
<dbReference type="SMART" id="SM00112">
    <property type="entry name" value="CA"/>
    <property type="match status" value="7"/>
</dbReference>
<keyword evidence="2 10" id="KW-0812">Transmembrane</keyword>
<dbReference type="InterPro" id="IPR002126">
    <property type="entry name" value="Cadherin-like_dom"/>
</dbReference>
<evidence type="ECO:0000256" key="8">
    <source>
        <dbReference type="PROSITE-ProRule" id="PRU00043"/>
    </source>
</evidence>
<dbReference type="SUPFAM" id="SSF49313">
    <property type="entry name" value="Cadherin-like"/>
    <property type="match status" value="7"/>
</dbReference>
<evidence type="ECO:0000256" key="11">
    <source>
        <dbReference type="SAM" id="SignalP"/>
    </source>
</evidence>
<dbReference type="Proteomes" id="UP001165289">
    <property type="component" value="Unassembled WGS sequence"/>
</dbReference>
<dbReference type="Gene3D" id="2.60.40.60">
    <property type="entry name" value="Cadherins"/>
    <property type="match status" value="7"/>
</dbReference>
<keyword evidence="7 10" id="KW-0472">Membrane</keyword>
<dbReference type="PANTHER" id="PTHR24026:SF126">
    <property type="entry name" value="PROTOCADHERIN FAT 4"/>
    <property type="match status" value="1"/>
</dbReference>
<feature type="chain" id="PRO_5043989528" evidence="11">
    <location>
        <begin position="27"/>
        <end position="1065"/>
    </location>
</feature>
<feature type="domain" description="Cadherin" evidence="12">
    <location>
        <begin position="133"/>
        <end position="243"/>
    </location>
</feature>
<feature type="transmembrane region" description="Helical" evidence="10">
    <location>
        <begin position="872"/>
        <end position="902"/>
    </location>
</feature>
<evidence type="ECO:0000256" key="3">
    <source>
        <dbReference type="ARBA" id="ARBA00022729"/>
    </source>
</evidence>
<dbReference type="PRINTS" id="PR00205">
    <property type="entry name" value="CADHERIN"/>
</dbReference>
<feature type="domain" description="Cadherin" evidence="12">
    <location>
        <begin position="349"/>
        <end position="457"/>
    </location>
</feature>
<keyword evidence="6 10" id="KW-1133">Transmembrane helix</keyword>
<organism evidence="13 14">
    <name type="scientific">Oopsacas minuta</name>
    <dbReference type="NCBI Taxonomy" id="111878"/>
    <lineage>
        <taxon>Eukaryota</taxon>
        <taxon>Metazoa</taxon>
        <taxon>Porifera</taxon>
        <taxon>Hexactinellida</taxon>
        <taxon>Hexasterophora</taxon>
        <taxon>Lyssacinosida</taxon>
        <taxon>Leucopsacidae</taxon>
        <taxon>Oopsacas</taxon>
    </lineage>
</organism>
<evidence type="ECO:0000313" key="14">
    <source>
        <dbReference type="Proteomes" id="UP001165289"/>
    </source>
</evidence>
<evidence type="ECO:0000256" key="4">
    <source>
        <dbReference type="ARBA" id="ARBA00022737"/>
    </source>
</evidence>
<keyword evidence="14" id="KW-1185">Reference proteome</keyword>
<dbReference type="CDD" id="cd11304">
    <property type="entry name" value="Cadherin_repeat"/>
    <property type="match status" value="6"/>
</dbReference>
<evidence type="ECO:0000256" key="1">
    <source>
        <dbReference type="ARBA" id="ARBA00004167"/>
    </source>
</evidence>